<feature type="non-terminal residue" evidence="1">
    <location>
        <position position="161"/>
    </location>
</feature>
<gene>
    <name evidence="1" type="ORF">UAU_02642</name>
</gene>
<dbReference type="EMBL" id="AJAQ01000017">
    <property type="protein sequence ID" value="EOH93521.1"/>
    <property type="molecule type" value="Genomic_DNA"/>
</dbReference>
<dbReference type="AlphaFoldDB" id="R2SL08"/>
<proteinExistence type="predicted"/>
<keyword evidence="2" id="KW-1185">Reference proteome</keyword>
<comment type="caution">
    <text evidence="1">The sequence shown here is derived from an EMBL/GenBank/DDBJ whole genome shotgun (WGS) entry which is preliminary data.</text>
</comment>
<dbReference type="Pfam" id="PF12784">
    <property type="entry name" value="PDDEXK_2"/>
    <property type="match status" value="1"/>
</dbReference>
<accession>R2SL08</accession>
<protein>
    <submittedName>
        <fullName evidence="1">Uncharacterized protein</fullName>
    </submittedName>
</protein>
<dbReference type="Proteomes" id="UP000013782">
    <property type="component" value="Unassembled WGS sequence"/>
</dbReference>
<dbReference type="OrthoDB" id="1097360at2"/>
<evidence type="ECO:0000313" key="2">
    <source>
        <dbReference type="Proteomes" id="UP000013782"/>
    </source>
</evidence>
<reference evidence="1 2" key="1">
    <citation type="submission" date="2013-02" db="EMBL/GenBank/DDBJ databases">
        <title>The Genome Sequence of Enterococcus pallens BAA-351.</title>
        <authorList>
            <consortium name="The Broad Institute Genome Sequencing Platform"/>
            <consortium name="The Broad Institute Genome Sequencing Center for Infectious Disease"/>
            <person name="Earl A.M."/>
            <person name="Gilmore M.S."/>
            <person name="Lebreton F."/>
            <person name="Walker B."/>
            <person name="Young S.K."/>
            <person name="Zeng Q."/>
            <person name="Gargeya S."/>
            <person name="Fitzgerald M."/>
            <person name="Haas B."/>
            <person name="Abouelleil A."/>
            <person name="Alvarado L."/>
            <person name="Arachchi H.M."/>
            <person name="Berlin A.M."/>
            <person name="Chapman S.B."/>
            <person name="Dewar J."/>
            <person name="Goldberg J."/>
            <person name="Griggs A."/>
            <person name="Gujja S."/>
            <person name="Hansen M."/>
            <person name="Howarth C."/>
            <person name="Imamovic A."/>
            <person name="Larimer J."/>
            <person name="McCowan C."/>
            <person name="Murphy C."/>
            <person name="Neiman D."/>
            <person name="Pearson M."/>
            <person name="Priest M."/>
            <person name="Roberts A."/>
            <person name="Saif S."/>
            <person name="Shea T."/>
            <person name="Sisk P."/>
            <person name="Sykes S."/>
            <person name="Wortman J."/>
            <person name="Nusbaum C."/>
            <person name="Birren B."/>
        </authorList>
    </citation>
    <scope>NUCLEOTIDE SEQUENCE [LARGE SCALE GENOMIC DNA]</scope>
    <source>
        <strain evidence="1 2">ATCC BAA-351</strain>
    </source>
</reference>
<dbReference type="HOGENOM" id="CLU_063842_1_0_9"/>
<organism evidence="1 2">
    <name type="scientific">Enterococcus pallens ATCC BAA-351</name>
    <dbReference type="NCBI Taxonomy" id="1158607"/>
    <lineage>
        <taxon>Bacteria</taxon>
        <taxon>Bacillati</taxon>
        <taxon>Bacillota</taxon>
        <taxon>Bacilli</taxon>
        <taxon>Lactobacillales</taxon>
        <taxon>Enterococcaceae</taxon>
        <taxon>Enterococcus</taxon>
    </lineage>
</organism>
<dbReference type="eggNOG" id="COG5464">
    <property type="taxonomic scope" value="Bacteria"/>
</dbReference>
<name>R2SL08_9ENTE</name>
<sequence>MQVQPHDFFEERALFYLAKAYMSPDGDEAAKDYIENNNFSGLCPTYGINIVDFHLFDPDEEALQSFSLRNDKNARLYLGRKQQPLLSLCFFSLKNKNVEPNSPLAHWQYFFKTGEVTENAPDYIKAAKKRIDFYQLDEEEKKMIMRIDKAKAIKKAEIDYA</sequence>
<evidence type="ECO:0000313" key="1">
    <source>
        <dbReference type="EMBL" id="EOH93521.1"/>
    </source>
</evidence>
<dbReference type="RefSeq" id="WP_010757632.1">
    <property type="nucleotide sequence ID" value="NZ_KB946309.1"/>
</dbReference>